<dbReference type="RefSeq" id="WP_181122176.1">
    <property type="nucleotide sequence ID" value="NZ_JAAMRD010000020.1"/>
</dbReference>
<dbReference type="EMBL" id="JAAMRD010000020">
    <property type="protein sequence ID" value="MBA1306621.1"/>
    <property type="molecule type" value="Genomic_DNA"/>
</dbReference>
<name>A0AA40RV79_STUST</name>
<proteinExistence type="predicted"/>
<organism evidence="1 2">
    <name type="scientific">Stutzerimonas stutzeri</name>
    <name type="common">Pseudomonas stutzeri</name>
    <dbReference type="NCBI Taxonomy" id="316"/>
    <lineage>
        <taxon>Bacteria</taxon>
        <taxon>Pseudomonadati</taxon>
        <taxon>Pseudomonadota</taxon>
        <taxon>Gammaproteobacteria</taxon>
        <taxon>Pseudomonadales</taxon>
        <taxon>Pseudomonadaceae</taxon>
        <taxon>Stutzerimonas</taxon>
    </lineage>
</organism>
<evidence type="ECO:0000313" key="1">
    <source>
        <dbReference type="EMBL" id="MBA1306621.1"/>
    </source>
</evidence>
<sequence>MKAQLVADKLLAKGCSFSSVVEPSPQAPGSVRINDQIHVEVPLEGDVLLVVMKQPDGSFVYGRPRKRIGYVELDISCAIHQGWPRP</sequence>
<evidence type="ECO:0000313" key="2">
    <source>
        <dbReference type="Proteomes" id="UP001138621"/>
    </source>
</evidence>
<dbReference type="Proteomes" id="UP001138621">
    <property type="component" value="Unassembled WGS sequence"/>
</dbReference>
<dbReference type="AlphaFoldDB" id="A0AA40RV79"/>
<gene>
    <name evidence="1" type="ORF">G7024_19685</name>
</gene>
<reference evidence="1" key="1">
    <citation type="submission" date="2020-02" db="EMBL/GenBank/DDBJ databases">
        <title>Synteny-based analysis reveals conserved mechanism for high triclosan tolerance in Pseudomonas, as well as instances of horizontal transfer.</title>
        <authorList>
            <person name="Mcfarland A.G."/>
            <person name="Bertucci H.K."/>
            <person name="Litmann E."/>
            <person name="Shen J."/>
            <person name="Huttenhower C."/>
            <person name="Hartmann E.M."/>
        </authorList>
    </citation>
    <scope>NUCLEOTIDE SEQUENCE</scope>
    <source>
        <strain evidence="1">109A1</strain>
    </source>
</reference>
<accession>A0AA40RV79</accession>
<protein>
    <submittedName>
        <fullName evidence="1">Uncharacterized protein</fullName>
    </submittedName>
</protein>
<comment type="caution">
    <text evidence="1">The sequence shown here is derived from an EMBL/GenBank/DDBJ whole genome shotgun (WGS) entry which is preliminary data.</text>
</comment>